<keyword evidence="5" id="KW-1185">Reference proteome</keyword>
<dbReference type="Gene3D" id="2.60.120.200">
    <property type="match status" value="1"/>
</dbReference>
<dbReference type="RefSeq" id="WP_379899158.1">
    <property type="nucleotide sequence ID" value="NZ_JBHUOV010000019.1"/>
</dbReference>
<dbReference type="InterPro" id="IPR013320">
    <property type="entry name" value="ConA-like_dom_sf"/>
</dbReference>
<comment type="caution">
    <text evidence="4">The sequence shown here is derived from an EMBL/GenBank/DDBJ whole genome shotgun (WGS) entry which is preliminary data.</text>
</comment>
<evidence type="ECO:0000313" key="4">
    <source>
        <dbReference type="EMBL" id="MFD2824833.1"/>
    </source>
</evidence>
<dbReference type="Proteomes" id="UP001597533">
    <property type="component" value="Unassembled WGS sequence"/>
</dbReference>
<protein>
    <submittedName>
        <fullName evidence="4">LamG domain-containing protein</fullName>
    </submittedName>
</protein>
<dbReference type="SUPFAM" id="SSF49899">
    <property type="entry name" value="Concanavalin A-like lectins/glucanases"/>
    <property type="match status" value="1"/>
</dbReference>
<organism evidence="4 5">
    <name type="scientific">Lacinutrix iliipiscaria</name>
    <dbReference type="NCBI Taxonomy" id="1230532"/>
    <lineage>
        <taxon>Bacteria</taxon>
        <taxon>Pseudomonadati</taxon>
        <taxon>Bacteroidota</taxon>
        <taxon>Flavobacteriia</taxon>
        <taxon>Flavobacteriales</taxon>
        <taxon>Flavobacteriaceae</taxon>
        <taxon>Lacinutrix</taxon>
    </lineage>
</organism>
<proteinExistence type="predicted"/>
<feature type="non-terminal residue" evidence="4">
    <location>
        <position position="1"/>
    </location>
</feature>
<dbReference type="Pfam" id="PF13385">
    <property type="entry name" value="Laminin_G_3"/>
    <property type="match status" value="1"/>
</dbReference>
<dbReference type="PANTHER" id="PTHR42535">
    <property type="entry name" value="OOKINETE PROTEIN, PUTATIVE-RELATED"/>
    <property type="match status" value="1"/>
</dbReference>
<evidence type="ECO:0000259" key="3">
    <source>
        <dbReference type="SMART" id="SM00560"/>
    </source>
</evidence>
<keyword evidence="2" id="KW-1015">Disulfide bond</keyword>
<feature type="non-terminal residue" evidence="4">
    <location>
        <position position="849"/>
    </location>
</feature>
<sequence>AIPGGTWVQFNGIARTWKVVENVPNPGVDDIPSVEVAILESAVRTATPPTGVYLMFISDSPNFGPTADYRVMSAGTNELGEAILKTNYDFDGTKYITFGWAPERVYKRSVYFDGAADYIDMEDALDLNPTAFTISAWIKRDPADSGTVSILSKRDAAFTEGYDLRIRNNNTIEYYLRNGTDQSLTSNTSIPVGEWHHVAVIYDGTTVSIYIDGVLDNSANRTAPTNTIESFFIGAAGKNAPRQHFQGNIDEVRIWNTNLSESELRFIMNQEIEDNSSFANGSYFRAQNITPTKNDIASTLWSNLEGYYPMTTYTYTNTKDESGNGNRGALRFLRTVDRQTAPLPYQSTADGDWDTQATWENGSMQTIPGATSIVDNTVTVDWNIVETNHNITMDNSSLPTYPIRSAQFLNDHRTLLGLFVASNKVTLGGDNDTDTGNGLSITHYLKLDGKIDLQGESQLVQDEDSDLDVTSAGTLEKDQQGTRDQFTYNYWSSPVGVSNITTNNNSYTLNDNIFKDGSDADNPINMTFVSGYNGSNGTPIGIANYWIWKYNNRPTDDYASWQHIRNTGTLLAGEGFTMKGVTDTGGSVTLEQNYTIEGKPNNGDISLTINANNDYLVGNPYPSAIDADKFITDNGPTIDGATPLITGTLYFWEHWGGGSHNLADYQGGYATYNLAGAVGSASLGTNDPDVATGGTPTKIPGQYIPVAQGFFVTAEADGTINFNNSQRIFKKEGLSSSVFVRDSESSSPTENADNGDDRMKIRLGFNSINTIHRQLLATADHRATQNYDWGFDAKVIEDQMDDMYWIIDDEKYFIQGIYDINESTVLPIGIHTKNDGLNTITIDALINFP</sequence>
<gene>
    <name evidence="4" type="ORF">ACFS5M_14215</name>
</gene>
<keyword evidence="1" id="KW-0732">Signal</keyword>
<evidence type="ECO:0000256" key="1">
    <source>
        <dbReference type="ARBA" id="ARBA00022729"/>
    </source>
</evidence>
<name>A0ABW5WPX6_9FLAO</name>
<reference evidence="5" key="1">
    <citation type="journal article" date="2019" name="Int. J. Syst. Evol. Microbiol.">
        <title>The Global Catalogue of Microorganisms (GCM) 10K type strain sequencing project: providing services to taxonomists for standard genome sequencing and annotation.</title>
        <authorList>
            <consortium name="The Broad Institute Genomics Platform"/>
            <consortium name="The Broad Institute Genome Sequencing Center for Infectious Disease"/>
            <person name="Wu L."/>
            <person name="Ma J."/>
        </authorList>
    </citation>
    <scope>NUCLEOTIDE SEQUENCE [LARGE SCALE GENOMIC DNA]</scope>
    <source>
        <strain evidence="5">KCTC 32141</strain>
    </source>
</reference>
<feature type="domain" description="LamG-like jellyroll fold" evidence="3">
    <location>
        <begin position="130"/>
        <end position="262"/>
    </location>
</feature>
<dbReference type="SMART" id="SM00560">
    <property type="entry name" value="LamGL"/>
    <property type="match status" value="1"/>
</dbReference>
<dbReference type="PANTHER" id="PTHR42535:SF2">
    <property type="entry name" value="CHROMOSOME UNDETERMINED SCAFFOLD_146, WHOLE GENOME SHOTGUN SEQUENCE"/>
    <property type="match status" value="1"/>
</dbReference>
<accession>A0ABW5WPX6</accession>
<evidence type="ECO:0000313" key="5">
    <source>
        <dbReference type="Proteomes" id="UP001597533"/>
    </source>
</evidence>
<dbReference type="InterPro" id="IPR006558">
    <property type="entry name" value="LamG-like"/>
</dbReference>
<dbReference type="EMBL" id="JBHUOV010000019">
    <property type="protein sequence ID" value="MFD2824833.1"/>
    <property type="molecule type" value="Genomic_DNA"/>
</dbReference>
<evidence type="ECO:0000256" key="2">
    <source>
        <dbReference type="ARBA" id="ARBA00023157"/>
    </source>
</evidence>